<evidence type="ECO:0000313" key="2">
    <source>
        <dbReference type="Proteomes" id="UP000812287"/>
    </source>
</evidence>
<dbReference type="GeneID" id="66103312"/>
<protein>
    <submittedName>
        <fullName evidence="1">Uncharacterized protein</fullName>
    </submittedName>
</protein>
<sequence>MEKKPFFFPCKRIFGKGKETGVLSLSSRAGCLIREHLPSCPDELCEVCSLSIYWGIGGGFLVTGREKRGFRGRTWFGSFFAQYITHNCVGGWLRVARFKNPSMHLVDLHPGLF</sequence>
<dbReference type="RefSeq" id="XP_043035306.1">
    <property type="nucleotide sequence ID" value="XM_043181016.1"/>
</dbReference>
<gene>
    <name evidence="1" type="ORF">BT62DRAFT_464262</name>
</gene>
<evidence type="ECO:0000313" key="1">
    <source>
        <dbReference type="EMBL" id="KAG7441806.1"/>
    </source>
</evidence>
<organism evidence="1 2">
    <name type="scientific">Guyanagaster necrorhizus</name>
    <dbReference type="NCBI Taxonomy" id="856835"/>
    <lineage>
        <taxon>Eukaryota</taxon>
        <taxon>Fungi</taxon>
        <taxon>Dikarya</taxon>
        <taxon>Basidiomycota</taxon>
        <taxon>Agaricomycotina</taxon>
        <taxon>Agaricomycetes</taxon>
        <taxon>Agaricomycetidae</taxon>
        <taxon>Agaricales</taxon>
        <taxon>Marasmiineae</taxon>
        <taxon>Physalacriaceae</taxon>
        <taxon>Guyanagaster</taxon>
    </lineage>
</organism>
<accession>A0A9P7VKU0</accession>
<reference evidence="1" key="1">
    <citation type="submission" date="2020-11" db="EMBL/GenBank/DDBJ databases">
        <title>Adaptations for nitrogen fixation in a non-lichenized fungal sporocarp promotes dispersal by wood-feeding termites.</title>
        <authorList>
            <consortium name="DOE Joint Genome Institute"/>
            <person name="Koch R.A."/>
            <person name="Yoon G."/>
            <person name="Arayal U."/>
            <person name="Lail K."/>
            <person name="Amirebrahimi M."/>
            <person name="Labutti K."/>
            <person name="Lipzen A."/>
            <person name="Riley R."/>
            <person name="Barry K."/>
            <person name="Henrissat B."/>
            <person name="Grigoriev I.V."/>
            <person name="Herr J.R."/>
            <person name="Aime M.C."/>
        </authorList>
    </citation>
    <scope>NUCLEOTIDE SEQUENCE</scope>
    <source>
        <strain evidence="1">MCA 3950</strain>
    </source>
</reference>
<comment type="caution">
    <text evidence="1">The sequence shown here is derived from an EMBL/GenBank/DDBJ whole genome shotgun (WGS) entry which is preliminary data.</text>
</comment>
<name>A0A9P7VKU0_9AGAR</name>
<dbReference type="AlphaFoldDB" id="A0A9P7VKU0"/>
<keyword evidence="2" id="KW-1185">Reference proteome</keyword>
<dbReference type="Proteomes" id="UP000812287">
    <property type="component" value="Unassembled WGS sequence"/>
</dbReference>
<dbReference type="EMBL" id="MU250556">
    <property type="protein sequence ID" value="KAG7441806.1"/>
    <property type="molecule type" value="Genomic_DNA"/>
</dbReference>
<proteinExistence type="predicted"/>